<accession>A0A0C2YAB4</accession>
<dbReference type="HOGENOM" id="CLU_2432845_0_0_1"/>
<dbReference type="AlphaFoldDB" id="A0A0C2YAB4"/>
<proteinExistence type="predicted"/>
<evidence type="ECO:0000313" key="1">
    <source>
        <dbReference type="EMBL" id="KIM37967.1"/>
    </source>
</evidence>
<gene>
    <name evidence="1" type="ORF">M413DRAFT_76540</name>
</gene>
<dbReference type="EMBL" id="KN831794">
    <property type="protein sequence ID" value="KIM37967.1"/>
    <property type="molecule type" value="Genomic_DNA"/>
</dbReference>
<sequence>WWTRDLTEMKRTVNKASRQYFKNPTPNNCTQLHSLSAQYTKMMDKAKAQHWKAWLEDANEKSIWIAGRYASKPFSDGCADKIERLISLLSS</sequence>
<organism evidence="1 2">
    <name type="scientific">Hebeloma cylindrosporum</name>
    <dbReference type="NCBI Taxonomy" id="76867"/>
    <lineage>
        <taxon>Eukaryota</taxon>
        <taxon>Fungi</taxon>
        <taxon>Dikarya</taxon>
        <taxon>Basidiomycota</taxon>
        <taxon>Agaricomycotina</taxon>
        <taxon>Agaricomycetes</taxon>
        <taxon>Agaricomycetidae</taxon>
        <taxon>Agaricales</taxon>
        <taxon>Agaricineae</taxon>
        <taxon>Hymenogastraceae</taxon>
        <taxon>Hebeloma</taxon>
    </lineage>
</organism>
<protein>
    <submittedName>
        <fullName evidence="1">Uncharacterized protein</fullName>
    </submittedName>
</protein>
<reference evidence="1 2" key="1">
    <citation type="submission" date="2014-04" db="EMBL/GenBank/DDBJ databases">
        <authorList>
            <consortium name="DOE Joint Genome Institute"/>
            <person name="Kuo A."/>
            <person name="Gay G."/>
            <person name="Dore J."/>
            <person name="Kohler A."/>
            <person name="Nagy L.G."/>
            <person name="Floudas D."/>
            <person name="Copeland A."/>
            <person name="Barry K.W."/>
            <person name="Cichocki N."/>
            <person name="Veneault-Fourrey C."/>
            <person name="LaButti K."/>
            <person name="Lindquist E.A."/>
            <person name="Lipzen A."/>
            <person name="Lundell T."/>
            <person name="Morin E."/>
            <person name="Murat C."/>
            <person name="Sun H."/>
            <person name="Tunlid A."/>
            <person name="Henrissat B."/>
            <person name="Grigoriev I.V."/>
            <person name="Hibbett D.S."/>
            <person name="Martin F."/>
            <person name="Nordberg H.P."/>
            <person name="Cantor M.N."/>
            <person name="Hua S.X."/>
        </authorList>
    </citation>
    <scope>NUCLEOTIDE SEQUENCE [LARGE SCALE GENOMIC DNA]</scope>
    <source>
        <strain evidence="2">h7</strain>
    </source>
</reference>
<reference evidence="2" key="2">
    <citation type="submission" date="2015-01" db="EMBL/GenBank/DDBJ databases">
        <title>Evolutionary Origins and Diversification of the Mycorrhizal Mutualists.</title>
        <authorList>
            <consortium name="DOE Joint Genome Institute"/>
            <consortium name="Mycorrhizal Genomics Consortium"/>
            <person name="Kohler A."/>
            <person name="Kuo A."/>
            <person name="Nagy L.G."/>
            <person name="Floudas D."/>
            <person name="Copeland A."/>
            <person name="Barry K.W."/>
            <person name="Cichocki N."/>
            <person name="Veneault-Fourrey C."/>
            <person name="LaButti K."/>
            <person name="Lindquist E.A."/>
            <person name="Lipzen A."/>
            <person name="Lundell T."/>
            <person name="Morin E."/>
            <person name="Murat C."/>
            <person name="Riley R."/>
            <person name="Ohm R."/>
            <person name="Sun H."/>
            <person name="Tunlid A."/>
            <person name="Henrissat B."/>
            <person name="Grigoriev I.V."/>
            <person name="Hibbett D.S."/>
            <person name="Martin F."/>
        </authorList>
    </citation>
    <scope>NUCLEOTIDE SEQUENCE [LARGE SCALE GENOMIC DNA]</scope>
    <source>
        <strain evidence="2">h7</strain>
    </source>
</reference>
<keyword evidence="2" id="KW-1185">Reference proteome</keyword>
<name>A0A0C2YAB4_HEBCY</name>
<dbReference type="OrthoDB" id="3261136at2759"/>
<dbReference type="Proteomes" id="UP000053424">
    <property type="component" value="Unassembled WGS sequence"/>
</dbReference>
<evidence type="ECO:0000313" key="2">
    <source>
        <dbReference type="Proteomes" id="UP000053424"/>
    </source>
</evidence>
<feature type="non-terminal residue" evidence="1">
    <location>
        <position position="1"/>
    </location>
</feature>